<evidence type="ECO:0000313" key="3">
    <source>
        <dbReference type="Proteomes" id="UP000092445"/>
    </source>
</evidence>
<sequence length="154" mass="17723">MGDNNFNVNHTIHGEEQQLFPSLPVVEYAYLDKHKNVNQTNTALQANAAVMAIMTTMLLSMCMIQLPRHHLLNPLCNASKRGNLFCAKNFLIALLALKESYAKTDNTNIFRCRQVKVTRSSQRKMGFELLDRSSEQRQGIFTRMLMRLRDYCPI</sequence>
<reference evidence="3" key="1">
    <citation type="submission" date="2014-03" db="EMBL/GenBank/DDBJ databases">
        <authorList>
            <person name="Aksoy S."/>
            <person name="Warren W."/>
            <person name="Wilson R.K."/>
        </authorList>
    </citation>
    <scope>NUCLEOTIDE SEQUENCE [LARGE SCALE GENOMIC DNA]</scope>
    <source>
        <strain evidence="3">IAEA</strain>
    </source>
</reference>
<dbReference type="VEuPathDB" id="VectorBase:GPAI022384"/>
<proteinExistence type="predicted"/>
<accession>A0A1A9ZR25</accession>
<name>A0A1A9ZR25_GLOPL</name>
<dbReference type="EnsemblMetazoa" id="GPAI022384-RA">
    <property type="protein sequence ID" value="GPAI022384-PA"/>
    <property type="gene ID" value="GPAI022384"/>
</dbReference>
<keyword evidence="1" id="KW-1133">Transmembrane helix</keyword>
<organism evidence="2 3">
    <name type="scientific">Glossina pallidipes</name>
    <name type="common">Tsetse fly</name>
    <dbReference type="NCBI Taxonomy" id="7398"/>
    <lineage>
        <taxon>Eukaryota</taxon>
        <taxon>Metazoa</taxon>
        <taxon>Ecdysozoa</taxon>
        <taxon>Arthropoda</taxon>
        <taxon>Hexapoda</taxon>
        <taxon>Insecta</taxon>
        <taxon>Pterygota</taxon>
        <taxon>Neoptera</taxon>
        <taxon>Endopterygota</taxon>
        <taxon>Diptera</taxon>
        <taxon>Brachycera</taxon>
        <taxon>Muscomorpha</taxon>
        <taxon>Hippoboscoidea</taxon>
        <taxon>Glossinidae</taxon>
        <taxon>Glossina</taxon>
    </lineage>
</organism>
<evidence type="ECO:0000256" key="1">
    <source>
        <dbReference type="SAM" id="Phobius"/>
    </source>
</evidence>
<keyword evidence="1" id="KW-0472">Membrane</keyword>
<dbReference type="Proteomes" id="UP000092445">
    <property type="component" value="Unassembled WGS sequence"/>
</dbReference>
<protein>
    <submittedName>
        <fullName evidence="2">Uncharacterized protein</fullName>
    </submittedName>
</protein>
<keyword evidence="3" id="KW-1185">Reference proteome</keyword>
<dbReference type="AlphaFoldDB" id="A0A1A9ZR25"/>
<feature type="transmembrane region" description="Helical" evidence="1">
    <location>
        <begin position="44"/>
        <end position="64"/>
    </location>
</feature>
<evidence type="ECO:0000313" key="2">
    <source>
        <dbReference type="EnsemblMetazoa" id="GPAI022384-PA"/>
    </source>
</evidence>
<keyword evidence="1" id="KW-0812">Transmembrane</keyword>
<reference evidence="2" key="2">
    <citation type="submission" date="2020-05" db="UniProtKB">
        <authorList>
            <consortium name="EnsemblMetazoa"/>
        </authorList>
    </citation>
    <scope>IDENTIFICATION</scope>
    <source>
        <strain evidence="2">IAEA</strain>
    </source>
</reference>